<protein>
    <submittedName>
        <fullName evidence="1">Uncharacterized protein</fullName>
    </submittedName>
</protein>
<evidence type="ECO:0000313" key="1">
    <source>
        <dbReference type="EMBL" id="QKO28878.1"/>
    </source>
</evidence>
<reference evidence="1" key="1">
    <citation type="submission" date="2019-09" db="EMBL/GenBank/DDBJ databases">
        <authorList>
            <person name="Tao P."/>
            <person name="Yang T."/>
            <person name="Chen J."/>
            <person name="Lin C."/>
            <person name="Hu J."/>
            <person name="Zhu Y."/>
            <person name="Lv H."/>
            <person name="Tian M."/>
            <person name="Gao Q."/>
            <person name="Jia J."/>
        </authorList>
    </citation>
    <scope>NUCLEOTIDE SEQUENCE</scope>
    <source>
        <strain evidence="1">WV103</strain>
    </source>
</reference>
<organism evidence="1">
    <name type="scientific">Spodoptera exigua multiple nucleopolyhedrovirus</name>
    <dbReference type="NCBI Taxonomy" id="10454"/>
    <lineage>
        <taxon>Viruses</taxon>
        <taxon>Viruses incertae sedis</taxon>
        <taxon>Naldaviricetes</taxon>
        <taxon>Lefavirales</taxon>
        <taxon>Baculoviridae</taxon>
        <taxon>Alphabaculovirus</taxon>
    </lineage>
</organism>
<sequence length="42" mass="4937">MHVRNAMIVIANVKFISVIHIKIFVDSVLIQNNILMFFKEYS</sequence>
<dbReference type="EMBL" id="MN481987">
    <property type="protein sequence ID" value="QKO28878.1"/>
    <property type="molecule type" value="Genomic_DNA"/>
</dbReference>
<accession>A0A6N0C1J2</accession>
<name>A0A6N0C1J2_9ABAC</name>
<proteinExistence type="predicted"/>